<keyword evidence="11 13" id="KW-0472">Membrane</keyword>
<feature type="transmembrane region" description="Helical" evidence="13">
    <location>
        <begin position="106"/>
        <end position="129"/>
    </location>
</feature>
<sequence>MNYRKDENNGQKIFTDIKDPARAEVVKIAWPVLVELLLGSLFGMIDMMMLGRISDNALAAASVAAVGITNQPLFIGLSLVQALNVGGTAMIARYYGANENEKIETVLKHVVLLSMLMLTIPLSILGLVFTDSIMTFIGAQADALQAGRGYFRIVMVGFLFQSLNMSISAALRGIGETKTPMRVNLKVNFLNVIGNAVLIYGLLGFPKLGVTGAGISTAMSNAIASVLLLAYIVKGKSIIKISLRHPFKFDGNIIYNLIKIGVPATLEQLALRTGILLFARIVAGLGTVIYAAHQIALNILGLSFQPGQAFGIAASSLTGRTLGAKEPEKAEEYAKKTRRIGSMISTFMAVIFFFFGPQLVSLYSPDPVIIRNTSAALKVIALVQPFQSSQFILAGALRGAGDTFWPLVSTFTGVLLIRVVLTHIFVNIMGYGLIGAWMAVFIDQIIRWVFVYARFRTGKWKHVKIR</sequence>
<evidence type="ECO:0000256" key="10">
    <source>
        <dbReference type="ARBA" id="ARBA00023065"/>
    </source>
</evidence>
<dbReference type="CDD" id="cd13137">
    <property type="entry name" value="MATE_NorM_like"/>
    <property type="match status" value="1"/>
</dbReference>
<dbReference type="RefSeq" id="WP_255227818.1">
    <property type="nucleotide sequence ID" value="NZ_JAJEKE010000010.1"/>
</dbReference>
<evidence type="ECO:0000256" key="6">
    <source>
        <dbReference type="ARBA" id="ARBA00022449"/>
    </source>
</evidence>
<feature type="transmembrane region" description="Helical" evidence="13">
    <location>
        <begin position="431"/>
        <end position="453"/>
    </location>
</feature>
<dbReference type="NCBIfam" id="TIGR00797">
    <property type="entry name" value="matE"/>
    <property type="match status" value="1"/>
</dbReference>
<evidence type="ECO:0000256" key="2">
    <source>
        <dbReference type="ARBA" id="ARBA00004651"/>
    </source>
</evidence>
<feature type="transmembrane region" description="Helical" evidence="13">
    <location>
        <begin position="73"/>
        <end position="94"/>
    </location>
</feature>
<feature type="transmembrane region" description="Helical" evidence="13">
    <location>
        <begin position="269"/>
        <end position="293"/>
    </location>
</feature>
<dbReference type="Pfam" id="PF01554">
    <property type="entry name" value="MatE"/>
    <property type="match status" value="2"/>
</dbReference>
<gene>
    <name evidence="14" type="ORF">LJD61_12160</name>
</gene>
<feature type="transmembrane region" description="Helical" evidence="13">
    <location>
        <begin position="340"/>
        <end position="363"/>
    </location>
</feature>
<keyword evidence="8 13" id="KW-0812">Transmembrane</keyword>
<reference evidence="14 15" key="1">
    <citation type="submission" date="2021-10" db="EMBL/GenBank/DDBJ databases">
        <title>Lutispora strain m25 sp. nov., a thermophilic, non-spore-forming bacterium isolated from a lab-scale methanogenic bioreactor digesting anaerobic sludge.</title>
        <authorList>
            <person name="El Houari A."/>
            <person name="Mcdonald J."/>
        </authorList>
    </citation>
    <scope>NUCLEOTIDE SEQUENCE [LARGE SCALE GENOMIC DNA]</scope>
    <source>
        <strain evidence="15">m25</strain>
    </source>
</reference>
<name>A0ABT1NJH1_9FIRM</name>
<evidence type="ECO:0000256" key="1">
    <source>
        <dbReference type="ARBA" id="ARBA00003408"/>
    </source>
</evidence>
<evidence type="ECO:0000256" key="4">
    <source>
        <dbReference type="ARBA" id="ARBA00020268"/>
    </source>
</evidence>
<keyword evidence="7" id="KW-1003">Cell membrane</keyword>
<dbReference type="InterPro" id="IPR048279">
    <property type="entry name" value="MdtK-like"/>
</dbReference>
<evidence type="ECO:0000256" key="7">
    <source>
        <dbReference type="ARBA" id="ARBA00022475"/>
    </source>
</evidence>
<dbReference type="InterPro" id="IPR050222">
    <property type="entry name" value="MATE_MdtK"/>
</dbReference>
<evidence type="ECO:0000256" key="5">
    <source>
        <dbReference type="ARBA" id="ARBA00022448"/>
    </source>
</evidence>
<evidence type="ECO:0000313" key="15">
    <source>
        <dbReference type="Proteomes" id="UP001651880"/>
    </source>
</evidence>
<comment type="caution">
    <text evidence="14">The sequence shown here is derived from an EMBL/GenBank/DDBJ whole genome shotgun (WGS) entry which is preliminary data.</text>
</comment>
<feature type="transmembrane region" description="Helical" evidence="13">
    <location>
        <begin position="28"/>
        <end position="53"/>
    </location>
</feature>
<evidence type="ECO:0000313" key="14">
    <source>
        <dbReference type="EMBL" id="MCQ1530298.1"/>
    </source>
</evidence>
<feature type="transmembrane region" description="Helical" evidence="13">
    <location>
        <begin position="209"/>
        <end position="233"/>
    </location>
</feature>
<evidence type="ECO:0000256" key="8">
    <source>
        <dbReference type="ARBA" id="ARBA00022692"/>
    </source>
</evidence>
<comment type="function">
    <text evidence="1">Multidrug efflux pump.</text>
</comment>
<organism evidence="14 15">
    <name type="scientific">Lutispora saccharofermentans</name>
    <dbReference type="NCBI Taxonomy" id="3024236"/>
    <lineage>
        <taxon>Bacteria</taxon>
        <taxon>Bacillati</taxon>
        <taxon>Bacillota</taxon>
        <taxon>Clostridia</taxon>
        <taxon>Lutisporales</taxon>
        <taxon>Lutisporaceae</taxon>
        <taxon>Lutispora</taxon>
    </lineage>
</organism>
<evidence type="ECO:0000256" key="3">
    <source>
        <dbReference type="ARBA" id="ARBA00010199"/>
    </source>
</evidence>
<protein>
    <recommendedName>
        <fullName evidence="4">Probable multidrug resistance protein NorM</fullName>
    </recommendedName>
    <alternativeName>
        <fullName evidence="12">Multidrug-efflux transporter</fullName>
    </alternativeName>
</protein>
<keyword evidence="9 13" id="KW-1133">Transmembrane helix</keyword>
<keyword evidence="15" id="KW-1185">Reference proteome</keyword>
<keyword evidence="10" id="KW-0406">Ion transport</keyword>
<keyword evidence="5" id="KW-0813">Transport</keyword>
<dbReference type="PIRSF" id="PIRSF006603">
    <property type="entry name" value="DinF"/>
    <property type="match status" value="1"/>
</dbReference>
<feature type="transmembrane region" description="Helical" evidence="13">
    <location>
        <begin position="149"/>
        <end position="171"/>
    </location>
</feature>
<evidence type="ECO:0000256" key="11">
    <source>
        <dbReference type="ARBA" id="ARBA00023136"/>
    </source>
</evidence>
<feature type="transmembrane region" description="Helical" evidence="13">
    <location>
        <begin position="183"/>
        <end position="203"/>
    </location>
</feature>
<comment type="similarity">
    <text evidence="3">Belongs to the multi antimicrobial extrusion (MATE) (TC 2.A.66.1) family.</text>
</comment>
<evidence type="ECO:0000256" key="9">
    <source>
        <dbReference type="ARBA" id="ARBA00022989"/>
    </source>
</evidence>
<accession>A0ABT1NJH1</accession>
<dbReference type="Proteomes" id="UP001651880">
    <property type="component" value="Unassembled WGS sequence"/>
</dbReference>
<comment type="subcellular location">
    <subcellularLocation>
        <location evidence="2">Cell membrane</location>
        <topology evidence="2">Multi-pass membrane protein</topology>
    </subcellularLocation>
</comment>
<evidence type="ECO:0000256" key="13">
    <source>
        <dbReference type="SAM" id="Phobius"/>
    </source>
</evidence>
<proteinExistence type="inferred from homology"/>
<dbReference type="PANTHER" id="PTHR43298:SF2">
    <property type="entry name" value="FMN_FAD EXPORTER YEEO-RELATED"/>
    <property type="match status" value="1"/>
</dbReference>
<dbReference type="PANTHER" id="PTHR43298">
    <property type="entry name" value="MULTIDRUG RESISTANCE PROTEIN NORM-RELATED"/>
    <property type="match status" value="1"/>
</dbReference>
<dbReference type="InterPro" id="IPR002528">
    <property type="entry name" value="MATE_fam"/>
</dbReference>
<evidence type="ECO:0000256" key="12">
    <source>
        <dbReference type="ARBA" id="ARBA00031636"/>
    </source>
</evidence>
<keyword evidence="6" id="KW-0050">Antiport</keyword>
<dbReference type="EMBL" id="JAJEKE010000010">
    <property type="protein sequence ID" value="MCQ1530298.1"/>
    <property type="molecule type" value="Genomic_DNA"/>
</dbReference>
<feature type="transmembrane region" description="Helical" evidence="13">
    <location>
        <begin position="404"/>
        <end position="425"/>
    </location>
</feature>